<proteinExistence type="inferred from homology"/>
<evidence type="ECO:0000256" key="4">
    <source>
        <dbReference type="ARBA" id="ARBA00022827"/>
    </source>
</evidence>
<dbReference type="OrthoDB" id="312624at2"/>
<evidence type="ECO:0000256" key="6">
    <source>
        <dbReference type="ARBA" id="ARBA00023002"/>
    </source>
</evidence>
<dbReference type="FunFam" id="3.50.50.60:FF:000341">
    <property type="entry name" value="Baeyer-Villiger monooxygenase"/>
    <property type="match status" value="1"/>
</dbReference>
<keyword evidence="6" id="KW-0560">Oxidoreductase</keyword>
<dbReference type="PATRIC" id="fig|1280950.3.peg.1759"/>
<dbReference type="STRING" id="1280950.HJO_08789"/>
<dbReference type="PANTHER" id="PTHR43098:SF4">
    <property type="entry name" value="BLR3857 PROTEIN"/>
    <property type="match status" value="1"/>
</dbReference>
<dbReference type="InterPro" id="IPR036188">
    <property type="entry name" value="FAD/NAD-bd_sf"/>
</dbReference>
<dbReference type="Pfam" id="PF13738">
    <property type="entry name" value="Pyr_redox_3"/>
    <property type="match status" value="1"/>
</dbReference>
<evidence type="ECO:0000256" key="2">
    <source>
        <dbReference type="ARBA" id="ARBA00010139"/>
    </source>
</evidence>
<dbReference type="Gene3D" id="3.50.50.60">
    <property type="entry name" value="FAD/NAD(P)-binding domain"/>
    <property type="match status" value="2"/>
</dbReference>
<organism evidence="8 9">
    <name type="scientific">Hyphomonas johnsonii MHS-2</name>
    <dbReference type="NCBI Taxonomy" id="1280950"/>
    <lineage>
        <taxon>Bacteria</taxon>
        <taxon>Pseudomonadati</taxon>
        <taxon>Pseudomonadota</taxon>
        <taxon>Alphaproteobacteria</taxon>
        <taxon>Hyphomonadales</taxon>
        <taxon>Hyphomonadaceae</taxon>
        <taxon>Hyphomonas</taxon>
    </lineage>
</organism>
<sequence length="600" mass="67551">MTSHDHDGPDIDLDALARKYVEEREKRLRADGVGQYQSLSGKFASFDTDPNAPPDFDRDPVRRQADVVVIGGGYGGLLTAVQLRKRGVNNIVILEKGADFGGTWYWNRYPGIRCDVESYIYMPLLEETGYIPSEKYARGAEIYEQCRLIAEKFDLYRDTLFQTLAETLAWHEDRQCWDVATNRGDTIEARFVVSATGLYSSPKLPGIPGIEQFEGPSFHTSRWNYDFTGGNAEGNLTGLAGKKVGIIGTGSTGIQCVPPVAEYAEQLYLFQRTPASIDVRGNRPSDVEWFKSLPPGWQRERMMNFTALTSGVAQDEDMVNDSMTNLFRQPDATPGGRFQDINSEERNKAEILRMETVRQRVDSIVKDRKTAEALKPYFHYFCKRPGFSDNYLQVFNRPNVTLVDTAGKGVERVTPRGLVVDGQEHELDCIIYATGFDFMTSYARESGLTVIGREDTSLEAHWKHGARTLFGMQTRGFPNFFVLTLVQAGVSFNYLHTADAQSIYLADLISHCLENNFGSVEPTAEAEDEWVNLCLERSEARLKFLANCTPSYLNYEGQQSEEFALNSPFGGGPLPYFEYLEEMSREGFASRLEFKALVES</sequence>
<dbReference type="AlphaFoldDB" id="A0A059FNU2"/>
<evidence type="ECO:0000256" key="3">
    <source>
        <dbReference type="ARBA" id="ARBA00022630"/>
    </source>
</evidence>
<evidence type="ECO:0000256" key="5">
    <source>
        <dbReference type="ARBA" id="ARBA00022857"/>
    </source>
</evidence>
<comment type="similarity">
    <text evidence="2">Belongs to the FAD-binding monooxygenase family.</text>
</comment>
<comment type="cofactor">
    <cofactor evidence="1">
        <name>FAD</name>
        <dbReference type="ChEBI" id="CHEBI:57692"/>
    </cofactor>
</comment>
<keyword evidence="5" id="KW-0521">NADP</keyword>
<dbReference type="EMBL" id="ARYK01000004">
    <property type="protein sequence ID" value="KCZ92118.1"/>
    <property type="molecule type" value="Genomic_DNA"/>
</dbReference>
<dbReference type="SUPFAM" id="SSF51905">
    <property type="entry name" value="FAD/NAD(P)-binding domain"/>
    <property type="match status" value="1"/>
</dbReference>
<evidence type="ECO:0000313" key="9">
    <source>
        <dbReference type="Proteomes" id="UP000025171"/>
    </source>
</evidence>
<keyword evidence="4" id="KW-0274">FAD</keyword>
<evidence type="ECO:0000256" key="1">
    <source>
        <dbReference type="ARBA" id="ARBA00001974"/>
    </source>
</evidence>
<name>A0A059FNU2_9PROT</name>
<protein>
    <submittedName>
        <fullName evidence="8">Monooxygenase</fullName>
    </submittedName>
</protein>
<dbReference type="RefSeq" id="WP_051618439.1">
    <property type="nucleotide sequence ID" value="NZ_ARYK01000004.1"/>
</dbReference>
<evidence type="ECO:0000256" key="7">
    <source>
        <dbReference type="ARBA" id="ARBA00023033"/>
    </source>
</evidence>
<accession>A0A059FNU2</accession>
<keyword evidence="7 8" id="KW-0503">Monooxygenase</keyword>
<dbReference type="PANTHER" id="PTHR43098">
    <property type="entry name" value="L-ORNITHINE N(5)-MONOOXYGENASE-RELATED"/>
    <property type="match status" value="1"/>
</dbReference>
<reference evidence="8 9" key="1">
    <citation type="journal article" date="2014" name="Antonie Van Leeuwenhoek">
        <title>Hyphomonas beringensis sp. nov. and Hyphomonas chukchiensis sp. nov., isolated from surface seawater of the Bering Sea and Chukchi Sea.</title>
        <authorList>
            <person name="Li C."/>
            <person name="Lai Q."/>
            <person name="Li G."/>
            <person name="Dong C."/>
            <person name="Wang J."/>
            <person name="Liao Y."/>
            <person name="Shao Z."/>
        </authorList>
    </citation>
    <scope>NUCLEOTIDE SEQUENCE [LARGE SCALE GENOMIC DNA]</scope>
    <source>
        <strain evidence="8 9">MHS-2</strain>
    </source>
</reference>
<keyword evidence="3" id="KW-0285">Flavoprotein</keyword>
<keyword evidence="9" id="KW-1185">Reference proteome</keyword>
<evidence type="ECO:0000313" key="8">
    <source>
        <dbReference type="EMBL" id="KCZ92118.1"/>
    </source>
</evidence>
<dbReference type="Proteomes" id="UP000025171">
    <property type="component" value="Unassembled WGS sequence"/>
</dbReference>
<dbReference type="eggNOG" id="COG2072">
    <property type="taxonomic scope" value="Bacteria"/>
</dbReference>
<dbReference type="PRINTS" id="PR00411">
    <property type="entry name" value="PNDRDTASEI"/>
</dbReference>
<dbReference type="InterPro" id="IPR050775">
    <property type="entry name" value="FAD-binding_Monooxygenases"/>
</dbReference>
<comment type="caution">
    <text evidence="8">The sequence shown here is derived from an EMBL/GenBank/DDBJ whole genome shotgun (WGS) entry which is preliminary data.</text>
</comment>
<gene>
    <name evidence="8" type="ORF">HJO_08789</name>
</gene>
<dbReference type="GO" id="GO:0004497">
    <property type="term" value="F:monooxygenase activity"/>
    <property type="evidence" value="ECO:0007669"/>
    <property type="project" value="UniProtKB-KW"/>
</dbReference>